<dbReference type="VEuPathDB" id="MicrosporidiaDB:A0H76_451"/>
<evidence type="ECO:0000313" key="2">
    <source>
        <dbReference type="Proteomes" id="UP000192356"/>
    </source>
</evidence>
<sequence length="436" mass="52822">MIYRLFLGIIFKDCSHDYLAHENSNVLENIILNENFQETENMENFQETEKMNEVVYDNDLNIYQDFDFESFENFLQECDNNVFNQEQNSANINNESFMDNSNTNKSMIKTTENSERKTIKRKIEADGYFSEKFLKLSPDIDESSESQNTIKEKNCKDSFNNEIFKFTKLNQKKYDVILTYCKNIDTIKLNLNNLVFEILGKKLSTDNDKYCHDLFKSLVNNQTEFKENTIYYKDFLLENKDLKIFSYYEHLLLKVVIYISLYEKDHEKMKKIDVLNSFIEMLNRAMDFIRFYHKLKYLINQKEKERKLDLIDDLIKTFKSNYKLEKELDKSKSLIFERLFYKKTTDKEFEWAKNFLIKDLKFSIRKVDKTKNYLKNDKYDLFNINLKKMALINFYYISLDFTNFKVSFKYFYRFVLKKKNKMMKNLLGALKKLFEE</sequence>
<dbReference type="VEuPathDB" id="MicrosporidiaDB:A0H76_1049"/>
<accession>A0A1X0QBN2</accession>
<gene>
    <name evidence="1" type="ORF">HERIO_905</name>
</gene>
<protein>
    <submittedName>
        <fullName evidence="1">Uncharacterized protein</fullName>
    </submittedName>
</protein>
<keyword evidence="2" id="KW-1185">Reference proteome</keyword>
<dbReference type="Proteomes" id="UP000192356">
    <property type="component" value="Unassembled WGS sequence"/>
</dbReference>
<comment type="caution">
    <text evidence="1">The sequence shown here is derived from an EMBL/GenBank/DDBJ whole genome shotgun (WGS) entry which is preliminary data.</text>
</comment>
<name>A0A1X0QBN2_9MICR</name>
<dbReference type="AlphaFoldDB" id="A0A1X0QBN2"/>
<dbReference type="VEuPathDB" id="MicrosporidiaDB:HERIO_905"/>
<organism evidence="1 2">
    <name type="scientific">Hepatospora eriocheir</name>
    <dbReference type="NCBI Taxonomy" id="1081669"/>
    <lineage>
        <taxon>Eukaryota</taxon>
        <taxon>Fungi</taxon>
        <taxon>Fungi incertae sedis</taxon>
        <taxon>Microsporidia</taxon>
        <taxon>Hepatosporidae</taxon>
        <taxon>Hepatospora</taxon>
    </lineage>
</organism>
<proteinExistence type="predicted"/>
<dbReference type="EMBL" id="LVKB01000035">
    <property type="protein sequence ID" value="ORD97209.1"/>
    <property type="molecule type" value="Genomic_DNA"/>
</dbReference>
<reference evidence="1 2" key="1">
    <citation type="journal article" date="2017" name="Environ. Microbiol.">
        <title>Decay of the glycolytic pathway and adaptation to intranuclear parasitism within Enterocytozoonidae microsporidia.</title>
        <authorList>
            <person name="Wiredu Boakye D."/>
            <person name="Jaroenlak P."/>
            <person name="Prachumwat A."/>
            <person name="Williams T.A."/>
            <person name="Bateman K.S."/>
            <person name="Itsathitphaisarn O."/>
            <person name="Sritunyalucksana K."/>
            <person name="Paszkiewicz K.H."/>
            <person name="Moore K.A."/>
            <person name="Stentiford G.D."/>
            <person name="Williams B.A."/>
        </authorList>
    </citation>
    <scope>NUCLEOTIDE SEQUENCE [LARGE SCALE GENOMIC DNA]</scope>
    <source>
        <strain evidence="1 2">GB1</strain>
    </source>
</reference>
<evidence type="ECO:0000313" key="1">
    <source>
        <dbReference type="EMBL" id="ORD97209.1"/>
    </source>
</evidence>